<dbReference type="PANTHER" id="PTHR24305:SF210">
    <property type="entry name" value="CYTOCHROME P450 MONOOXYGENASE ASQL-RELATED"/>
    <property type="match status" value="1"/>
</dbReference>
<dbReference type="OrthoDB" id="1470350at2759"/>
<gene>
    <name evidence="9" type="ORF">BT63DRAFT_434723</name>
</gene>
<organism evidence="9 10">
    <name type="scientific">Microthyrium microscopicum</name>
    <dbReference type="NCBI Taxonomy" id="703497"/>
    <lineage>
        <taxon>Eukaryota</taxon>
        <taxon>Fungi</taxon>
        <taxon>Dikarya</taxon>
        <taxon>Ascomycota</taxon>
        <taxon>Pezizomycotina</taxon>
        <taxon>Dothideomycetes</taxon>
        <taxon>Dothideomycetes incertae sedis</taxon>
        <taxon>Microthyriales</taxon>
        <taxon>Microthyriaceae</taxon>
        <taxon>Microthyrium</taxon>
    </lineage>
</organism>
<dbReference type="InterPro" id="IPR017972">
    <property type="entry name" value="Cyt_P450_CS"/>
</dbReference>
<dbReference type="InterPro" id="IPR036396">
    <property type="entry name" value="Cyt_P450_sf"/>
</dbReference>
<evidence type="ECO:0000313" key="10">
    <source>
        <dbReference type="Proteomes" id="UP000799302"/>
    </source>
</evidence>
<dbReference type="GO" id="GO:0004497">
    <property type="term" value="F:monooxygenase activity"/>
    <property type="evidence" value="ECO:0007669"/>
    <property type="project" value="UniProtKB-KW"/>
</dbReference>
<evidence type="ECO:0000256" key="8">
    <source>
        <dbReference type="SAM" id="Phobius"/>
    </source>
</evidence>
<accession>A0A6A6U192</accession>
<keyword evidence="5 6" id="KW-0408">Iron</keyword>
<keyword evidence="8" id="KW-0472">Membrane</keyword>
<keyword evidence="8" id="KW-1133">Transmembrane helix</keyword>
<feature type="binding site" description="axial binding residue" evidence="6">
    <location>
        <position position="453"/>
    </location>
    <ligand>
        <name>heme</name>
        <dbReference type="ChEBI" id="CHEBI:30413"/>
    </ligand>
    <ligandPart>
        <name>Fe</name>
        <dbReference type="ChEBI" id="CHEBI:18248"/>
    </ligandPart>
</feature>
<keyword evidence="7" id="KW-0560">Oxidoreductase</keyword>
<keyword evidence="7" id="KW-0503">Monooxygenase</keyword>
<evidence type="ECO:0000256" key="4">
    <source>
        <dbReference type="ARBA" id="ARBA00022723"/>
    </source>
</evidence>
<keyword evidence="8" id="KW-0812">Transmembrane</keyword>
<dbReference type="PANTHER" id="PTHR24305">
    <property type="entry name" value="CYTOCHROME P450"/>
    <property type="match status" value="1"/>
</dbReference>
<dbReference type="AlphaFoldDB" id="A0A6A6U192"/>
<evidence type="ECO:0000256" key="6">
    <source>
        <dbReference type="PIRSR" id="PIRSR602401-1"/>
    </source>
</evidence>
<dbReference type="CDD" id="cd11058">
    <property type="entry name" value="CYP60B-like"/>
    <property type="match status" value="1"/>
</dbReference>
<name>A0A6A6U192_9PEZI</name>
<keyword evidence="10" id="KW-1185">Reference proteome</keyword>
<dbReference type="InterPro" id="IPR002401">
    <property type="entry name" value="Cyt_P450_E_grp-I"/>
</dbReference>
<evidence type="ECO:0000256" key="7">
    <source>
        <dbReference type="RuleBase" id="RU000461"/>
    </source>
</evidence>
<comment type="similarity">
    <text evidence="2 7">Belongs to the cytochrome P450 family.</text>
</comment>
<dbReference type="EMBL" id="MU004242">
    <property type="protein sequence ID" value="KAF2664704.1"/>
    <property type="molecule type" value="Genomic_DNA"/>
</dbReference>
<dbReference type="GO" id="GO:0016705">
    <property type="term" value="F:oxidoreductase activity, acting on paired donors, with incorporation or reduction of molecular oxygen"/>
    <property type="evidence" value="ECO:0007669"/>
    <property type="project" value="InterPro"/>
</dbReference>
<evidence type="ECO:0000256" key="2">
    <source>
        <dbReference type="ARBA" id="ARBA00010617"/>
    </source>
</evidence>
<dbReference type="GO" id="GO:0020037">
    <property type="term" value="F:heme binding"/>
    <property type="evidence" value="ECO:0007669"/>
    <property type="project" value="InterPro"/>
</dbReference>
<evidence type="ECO:0000256" key="3">
    <source>
        <dbReference type="ARBA" id="ARBA00022617"/>
    </source>
</evidence>
<dbReference type="Pfam" id="PF00067">
    <property type="entry name" value="p450"/>
    <property type="match status" value="1"/>
</dbReference>
<evidence type="ECO:0000256" key="1">
    <source>
        <dbReference type="ARBA" id="ARBA00001971"/>
    </source>
</evidence>
<keyword evidence="4 6" id="KW-0479">Metal-binding</keyword>
<feature type="transmembrane region" description="Helical" evidence="8">
    <location>
        <begin position="12"/>
        <end position="35"/>
    </location>
</feature>
<comment type="cofactor">
    <cofactor evidence="1 6">
        <name>heme</name>
        <dbReference type="ChEBI" id="CHEBI:30413"/>
    </cofactor>
</comment>
<sequence>MTNITPESSSLLMGFIIAVLSPLFYLLYLCFYNVFLHPLRKIPGSIWTSMTPIPLFWHKIRGSSVYWVHAQHERYGPKVRVAPNEISYINAEAWKEIYGYRKVMFQKYSPFYGKDFFAKGSETGGLLRADDLSHARQRRLCSAAFSDKSLREQEPLLRQYVDLLVRKLSGLAKSSDKGTTIVNLVRWLNFTTFDIMADLTFAESLGLLENSDYTTWVTSLFALFRMLTINEVLMQIPFLKEIVPTLMPKSIQEKRKAHMQHAVDRVDRRMKMKTERPDIWTYVLRFQNSEQDVDRGLSLDEMYSNSSSFMIAGTETSASLLSGLTYLLLRNPEKMDRLEAEILSAFPTKKDICLEKLDGLEYLDACIWEALRCYPPLNNGMPRNPPRGGAMIGDDYVPENTTVYVTHYSAYHSKSNFKQPDEFIPERWLKTATGFEEDNKAVFQPFSFGPRNCIGKKLAFHEMRLIFSNLIFAFDMKLGPDMKDWIKHKSFNTWEKPNLIIEITPRKEYPGGDIDLLSD</sequence>
<evidence type="ECO:0000256" key="5">
    <source>
        <dbReference type="ARBA" id="ARBA00023004"/>
    </source>
</evidence>
<dbReference type="SUPFAM" id="SSF48264">
    <property type="entry name" value="Cytochrome P450"/>
    <property type="match status" value="1"/>
</dbReference>
<dbReference type="Gene3D" id="1.10.630.10">
    <property type="entry name" value="Cytochrome P450"/>
    <property type="match status" value="1"/>
</dbReference>
<dbReference type="InterPro" id="IPR001128">
    <property type="entry name" value="Cyt_P450"/>
</dbReference>
<reference evidence="9" key="1">
    <citation type="journal article" date="2020" name="Stud. Mycol.">
        <title>101 Dothideomycetes genomes: a test case for predicting lifestyles and emergence of pathogens.</title>
        <authorList>
            <person name="Haridas S."/>
            <person name="Albert R."/>
            <person name="Binder M."/>
            <person name="Bloem J."/>
            <person name="Labutti K."/>
            <person name="Salamov A."/>
            <person name="Andreopoulos B."/>
            <person name="Baker S."/>
            <person name="Barry K."/>
            <person name="Bills G."/>
            <person name="Bluhm B."/>
            <person name="Cannon C."/>
            <person name="Castanera R."/>
            <person name="Culley D."/>
            <person name="Daum C."/>
            <person name="Ezra D."/>
            <person name="Gonzalez J."/>
            <person name="Henrissat B."/>
            <person name="Kuo A."/>
            <person name="Liang C."/>
            <person name="Lipzen A."/>
            <person name="Lutzoni F."/>
            <person name="Magnuson J."/>
            <person name="Mondo S."/>
            <person name="Nolan M."/>
            <person name="Ohm R."/>
            <person name="Pangilinan J."/>
            <person name="Park H.-J."/>
            <person name="Ramirez L."/>
            <person name="Alfaro M."/>
            <person name="Sun H."/>
            <person name="Tritt A."/>
            <person name="Yoshinaga Y."/>
            <person name="Zwiers L.-H."/>
            <person name="Turgeon B."/>
            <person name="Goodwin S."/>
            <person name="Spatafora J."/>
            <person name="Crous P."/>
            <person name="Grigoriev I."/>
        </authorList>
    </citation>
    <scope>NUCLEOTIDE SEQUENCE</scope>
    <source>
        <strain evidence="9">CBS 115976</strain>
    </source>
</reference>
<dbReference type="PRINTS" id="PR00385">
    <property type="entry name" value="P450"/>
</dbReference>
<dbReference type="GO" id="GO:0005506">
    <property type="term" value="F:iron ion binding"/>
    <property type="evidence" value="ECO:0007669"/>
    <property type="project" value="InterPro"/>
</dbReference>
<protein>
    <submittedName>
        <fullName evidence="9">Isotrichodermin C-15 hydroxylase</fullName>
    </submittedName>
</protein>
<evidence type="ECO:0000313" key="9">
    <source>
        <dbReference type="EMBL" id="KAF2664704.1"/>
    </source>
</evidence>
<proteinExistence type="inferred from homology"/>
<dbReference type="InterPro" id="IPR050121">
    <property type="entry name" value="Cytochrome_P450_monoxygenase"/>
</dbReference>
<dbReference type="Proteomes" id="UP000799302">
    <property type="component" value="Unassembled WGS sequence"/>
</dbReference>
<dbReference type="PRINTS" id="PR00463">
    <property type="entry name" value="EP450I"/>
</dbReference>
<dbReference type="PROSITE" id="PS00086">
    <property type="entry name" value="CYTOCHROME_P450"/>
    <property type="match status" value="1"/>
</dbReference>
<keyword evidence="3 6" id="KW-0349">Heme</keyword>